<evidence type="ECO:0000313" key="1">
    <source>
        <dbReference type="EMBL" id="KAF5786264.1"/>
    </source>
</evidence>
<dbReference type="Proteomes" id="UP000215914">
    <property type="component" value="Unassembled WGS sequence"/>
</dbReference>
<name>A0A9K3HX49_HELAN</name>
<comment type="caution">
    <text evidence="1">The sequence shown here is derived from an EMBL/GenBank/DDBJ whole genome shotgun (WGS) entry which is preliminary data.</text>
</comment>
<organism evidence="1 2">
    <name type="scientific">Helianthus annuus</name>
    <name type="common">Common sunflower</name>
    <dbReference type="NCBI Taxonomy" id="4232"/>
    <lineage>
        <taxon>Eukaryota</taxon>
        <taxon>Viridiplantae</taxon>
        <taxon>Streptophyta</taxon>
        <taxon>Embryophyta</taxon>
        <taxon>Tracheophyta</taxon>
        <taxon>Spermatophyta</taxon>
        <taxon>Magnoliopsida</taxon>
        <taxon>eudicotyledons</taxon>
        <taxon>Gunneridae</taxon>
        <taxon>Pentapetalae</taxon>
        <taxon>asterids</taxon>
        <taxon>campanulids</taxon>
        <taxon>Asterales</taxon>
        <taxon>Asteraceae</taxon>
        <taxon>Asteroideae</taxon>
        <taxon>Heliantheae alliance</taxon>
        <taxon>Heliantheae</taxon>
        <taxon>Helianthus</taxon>
    </lineage>
</organism>
<dbReference type="AlphaFoldDB" id="A0A9K3HX49"/>
<reference evidence="1" key="1">
    <citation type="journal article" date="2017" name="Nature">
        <title>The sunflower genome provides insights into oil metabolism, flowering and Asterid evolution.</title>
        <authorList>
            <person name="Badouin H."/>
            <person name="Gouzy J."/>
            <person name="Grassa C.J."/>
            <person name="Murat F."/>
            <person name="Staton S.E."/>
            <person name="Cottret L."/>
            <person name="Lelandais-Briere C."/>
            <person name="Owens G.L."/>
            <person name="Carrere S."/>
            <person name="Mayjonade B."/>
            <person name="Legrand L."/>
            <person name="Gill N."/>
            <person name="Kane N.C."/>
            <person name="Bowers J.E."/>
            <person name="Hubner S."/>
            <person name="Bellec A."/>
            <person name="Berard A."/>
            <person name="Berges H."/>
            <person name="Blanchet N."/>
            <person name="Boniface M.C."/>
            <person name="Brunel D."/>
            <person name="Catrice O."/>
            <person name="Chaidir N."/>
            <person name="Claudel C."/>
            <person name="Donnadieu C."/>
            <person name="Faraut T."/>
            <person name="Fievet G."/>
            <person name="Helmstetter N."/>
            <person name="King M."/>
            <person name="Knapp S.J."/>
            <person name="Lai Z."/>
            <person name="Le Paslier M.C."/>
            <person name="Lippi Y."/>
            <person name="Lorenzon L."/>
            <person name="Mandel J.R."/>
            <person name="Marage G."/>
            <person name="Marchand G."/>
            <person name="Marquand E."/>
            <person name="Bret-Mestries E."/>
            <person name="Morien E."/>
            <person name="Nambeesan S."/>
            <person name="Nguyen T."/>
            <person name="Pegot-Espagnet P."/>
            <person name="Pouilly N."/>
            <person name="Raftis F."/>
            <person name="Sallet E."/>
            <person name="Schiex T."/>
            <person name="Thomas J."/>
            <person name="Vandecasteele C."/>
            <person name="Vares D."/>
            <person name="Vear F."/>
            <person name="Vautrin S."/>
            <person name="Crespi M."/>
            <person name="Mangin B."/>
            <person name="Burke J.M."/>
            <person name="Salse J."/>
            <person name="Munos S."/>
            <person name="Vincourt P."/>
            <person name="Rieseberg L.H."/>
            <person name="Langlade N.B."/>
        </authorList>
    </citation>
    <scope>NUCLEOTIDE SEQUENCE</scope>
    <source>
        <tissue evidence="1">Leaves</tissue>
    </source>
</reference>
<proteinExistence type="predicted"/>
<sequence>MSEDLNHSINRLGFIQVLAVNQLGGLHLISTSVHSSLELL</sequence>
<gene>
    <name evidence="1" type="ORF">HanXRQr2_Chr10g0438741</name>
</gene>
<accession>A0A9K3HX49</accession>
<dbReference type="Gramene" id="mRNA:HanXRQr2_Chr10g0438741">
    <property type="protein sequence ID" value="mRNA:HanXRQr2_Chr10g0438741"/>
    <property type="gene ID" value="HanXRQr2_Chr10g0438741"/>
</dbReference>
<reference evidence="1" key="2">
    <citation type="submission" date="2020-06" db="EMBL/GenBank/DDBJ databases">
        <title>Helianthus annuus Genome sequencing and assembly Release 2.</title>
        <authorList>
            <person name="Gouzy J."/>
            <person name="Langlade N."/>
            <person name="Munos S."/>
        </authorList>
    </citation>
    <scope>NUCLEOTIDE SEQUENCE</scope>
    <source>
        <tissue evidence="1">Leaves</tissue>
    </source>
</reference>
<keyword evidence="2" id="KW-1185">Reference proteome</keyword>
<dbReference type="EMBL" id="MNCJ02000325">
    <property type="protein sequence ID" value="KAF5786264.1"/>
    <property type="molecule type" value="Genomic_DNA"/>
</dbReference>
<protein>
    <submittedName>
        <fullName evidence="1">Uncharacterized protein</fullName>
    </submittedName>
</protein>
<evidence type="ECO:0000313" key="2">
    <source>
        <dbReference type="Proteomes" id="UP000215914"/>
    </source>
</evidence>